<sequence>MEQQESSKAMYHNAEDEMKSGVVSLPEVPKSMFLLWRRNLLQQLDRKDKILAFKYISRRLTFLLAGEMDESWRMRMGMPDLPRRRSTEGPSIRSFSKSPGPLNQEDFSDVFGGPPRSVLSRQFSGEVGHKQFDFFYEEMFRPPEFFSSAKNAGRSLPAFRIPAGGEGFYNDIFGSDHEQRSRDRSGQNSKGKSKSNSSSVLSSEEASPFRHVSGDDVVLSSFAAKLRPINIPTKWNSSKMKPEEHQRKQGMSFFPFNRSALMENQYVDNEIKEPFRSSYSGFPRPVSSPETISLEPTSYRSMKISMDDLEPNSPSSAISSLCQGSGAKPDIQINVLEEDDEVISSYVIEIGSDNREGTNEAVALDEVIAWAKEKFNTRTSETDLSARLNDSEQFVETEGRSASCEISGEQLGVHDITQPAEVEERIWSAEEEKAESEKDMEMEDIDEDIKLWSSGKETNIRLLLSTLHHILWPRSGWHVTPLTSLMEGSQVKKAYQKARLCLHPDKLQQRGATDMQKYVAEKAFTILQEAWTAFISQDAFL</sequence>
<feature type="compositionally biased region" description="Low complexity" evidence="1">
    <location>
        <begin position="186"/>
        <end position="206"/>
    </location>
</feature>
<feature type="region of interest" description="Disordered" evidence="1">
    <location>
        <begin position="79"/>
        <end position="100"/>
    </location>
</feature>
<evidence type="ECO:0000313" key="3">
    <source>
        <dbReference type="Proteomes" id="UP001642487"/>
    </source>
</evidence>
<evidence type="ECO:0000256" key="1">
    <source>
        <dbReference type="SAM" id="MobiDB-lite"/>
    </source>
</evidence>
<dbReference type="Gene3D" id="1.10.287.110">
    <property type="entry name" value="DnaJ domain"/>
    <property type="match status" value="1"/>
</dbReference>
<feature type="compositionally biased region" description="Basic and acidic residues" evidence="1">
    <location>
        <begin position="174"/>
        <end position="185"/>
    </location>
</feature>
<dbReference type="PANTHER" id="PTHR23172">
    <property type="entry name" value="AUXILIN/CYCLIN G-ASSOCIATED KINASE-RELATED"/>
    <property type="match status" value="1"/>
</dbReference>
<dbReference type="PANTHER" id="PTHR23172:SF69">
    <property type="entry name" value="CHAPERONE DNAJ-DOMAIN SUPERFAMILY PROTEIN"/>
    <property type="match status" value="1"/>
</dbReference>
<name>A0ABP0YL43_9ROSI</name>
<dbReference type="InterPro" id="IPR001623">
    <property type="entry name" value="DnaJ_domain"/>
</dbReference>
<keyword evidence="3" id="KW-1185">Reference proteome</keyword>
<proteinExistence type="predicted"/>
<dbReference type="CDD" id="cd06257">
    <property type="entry name" value="DnaJ"/>
    <property type="match status" value="1"/>
</dbReference>
<dbReference type="EMBL" id="OZ021738">
    <property type="protein sequence ID" value="CAK9321229.1"/>
    <property type="molecule type" value="Genomic_DNA"/>
</dbReference>
<organism evidence="2 3">
    <name type="scientific">Citrullus colocynthis</name>
    <name type="common">colocynth</name>
    <dbReference type="NCBI Taxonomy" id="252529"/>
    <lineage>
        <taxon>Eukaryota</taxon>
        <taxon>Viridiplantae</taxon>
        <taxon>Streptophyta</taxon>
        <taxon>Embryophyta</taxon>
        <taxon>Tracheophyta</taxon>
        <taxon>Spermatophyta</taxon>
        <taxon>Magnoliopsida</taxon>
        <taxon>eudicotyledons</taxon>
        <taxon>Gunneridae</taxon>
        <taxon>Pentapetalae</taxon>
        <taxon>rosids</taxon>
        <taxon>fabids</taxon>
        <taxon>Cucurbitales</taxon>
        <taxon>Cucurbitaceae</taxon>
        <taxon>Benincaseae</taxon>
        <taxon>Citrullus</taxon>
    </lineage>
</organism>
<dbReference type="InterPro" id="IPR036869">
    <property type="entry name" value="J_dom_sf"/>
</dbReference>
<reference evidence="2 3" key="1">
    <citation type="submission" date="2024-03" db="EMBL/GenBank/DDBJ databases">
        <authorList>
            <person name="Gkanogiannis A."/>
            <person name="Becerra Lopez-Lavalle L."/>
        </authorList>
    </citation>
    <scope>NUCLEOTIDE SEQUENCE [LARGE SCALE GENOMIC DNA]</scope>
</reference>
<protein>
    <submittedName>
        <fullName evidence="2">Uncharacterized protein</fullName>
    </submittedName>
</protein>
<dbReference type="Proteomes" id="UP001642487">
    <property type="component" value="Chromosome 4"/>
</dbReference>
<dbReference type="SUPFAM" id="SSF46565">
    <property type="entry name" value="Chaperone J-domain"/>
    <property type="match status" value="1"/>
</dbReference>
<accession>A0ABP0YL43</accession>
<gene>
    <name evidence="2" type="ORF">CITCOLO1_LOCUS13297</name>
</gene>
<feature type="region of interest" description="Disordered" evidence="1">
    <location>
        <begin position="170"/>
        <end position="207"/>
    </location>
</feature>
<evidence type="ECO:0000313" key="2">
    <source>
        <dbReference type="EMBL" id="CAK9321229.1"/>
    </source>
</evidence>